<keyword evidence="3" id="KW-0808">Transferase</keyword>
<feature type="compositionally biased region" description="Basic and acidic residues" evidence="1">
    <location>
        <begin position="326"/>
        <end position="339"/>
    </location>
</feature>
<keyword evidence="4" id="KW-1185">Reference proteome</keyword>
<dbReference type="OrthoDB" id="10528732at2759"/>
<dbReference type="HOGENOM" id="CLU_746231_0_0_1"/>
<evidence type="ECO:0000256" key="2">
    <source>
        <dbReference type="SAM" id="Phobius"/>
    </source>
</evidence>
<protein>
    <submittedName>
        <fullName evidence="3">DNA-directed DNA polymerase</fullName>
        <ecNumber evidence="3">2.7.7.7</ecNumber>
    </submittedName>
</protein>
<feature type="compositionally biased region" description="Low complexity" evidence="1">
    <location>
        <begin position="314"/>
        <end position="324"/>
    </location>
</feature>
<keyword evidence="2" id="KW-0812">Transmembrane</keyword>
<feature type="compositionally biased region" description="Basic residues" evidence="1">
    <location>
        <begin position="346"/>
        <end position="358"/>
    </location>
</feature>
<dbReference type="EMBL" id="DF238784">
    <property type="protein sequence ID" value="GAC94498.1"/>
    <property type="molecule type" value="Genomic_DNA"/>
</dbReference>
<evidence type="ECO:0000313" key="3">
    <source>
        <dbReference type="EMBL" id="GAC94498.1"/>
    </source>
</evidence>
<keyword evidence="3" id="KW-0548">Nucleotidyltransferase</keyword>
<dbReference type="Proteomes" id="UP000014071">
    <property type="component" value="Unassembled WGS sequence"/>
</dbReference>
<dbReference type="EC" id="2.7.7.7" evidence="3"/>
<keyword evidence="2" id="KW-1133">Transmembrane helix</keyword>
<evidence type="ECO:0000313" key="4">
    <source>
        <dbReference type="Proteomes" id="UP000014071"/>
    </source>
</evidence>
<gene>
    <name evidence="3" type="ORF">PHSY_002070</name>
</gene>
<reference evidence="4" key="1">
    <citation type="journal article" date="2013" name="Genome Announc.">
        <title>Draft genome sequence of the basidiomycetous yeast-like fungus Pseudozyma hubeiensis SY62, which produces an abundant amount of the biosurfactant mannosylerythritol lipids.</title>
        <authorList>
            <person name="Konishi M."/>
            <person name="Hatada Y."/>
            <person name="Horiuchi J."/>
        </authorList>
    </citation>
    <scope>NUCLEOTIDE SEQUENCE [LARGE SCALE GENOMIC DNA]</scope>
    <source>
        <strain evidence="4">SY62</strain>
    </source>
</reference>
<keyword evidence="3" id="KW-0239">DNA-directed DNA polymerase</keyword>
<proteinExistence type="predicted"/>
<evidence type="ECO:0000256" key="1">
    <source>
        <dbReference type="SAM" id="MobiDB-lite"/>
    </source>
</evidence>
<dbReference type="GO" id="GO:0003887">
    <property type="term" value="F:DNA-directed DNA polymerase activity"/>
    <property type="evidence" value="ECO:0007669"/>
    <property type="project" value="UniProtKB-KW"/>
</dbReference>
<accession>R9NZZ6</accession>
<dbReference type="GeneID" id="24107364"/>
<dbReference type="RefSeq" id="XP_012188085.1">
    <property type="nucleotide sequence ID" value="XM_012332695.1"/>
</dbReference>
<dbReference type="AlphaFoldDB" id="R9NZZ6"/>
<sequence>MCTRKITRCGSVLYLLRRGFAEHGDELLATWFEAKYFPSSVHACLVPSSAVFTASQPLTPYCTFRLSTGSELRSSRPSIPNCIFIPISNNMTNFALIFLIVTAFATALNATPLGPSSFLEAAANDVDIARTTLSTGAHASSSFTVDSLSDALARLKPIRTPRPPIFENIQEEPSLRTFARQRMQEHRSAFDTFAVNNKRTRASESTTQAERGSRLRPSALFRVSYKPSSWDRVLAPRQPPPIHRAAVESRAMKIRILRLLSFAIISVVCMSSASIPLLEKVKQVVQEAAYAEDNAVPQLMASLHELQLRTGRQSSHVFETSSSSVRYKDRPSTDTDKRAAAALKWVKSRQKKPRRFPKTSKEPVLKPSKSI</sequence>
<name>R9NZZ6_PSEHS</name>
<feature type="transmembrane region" description="Helical" evidence="2">
    <location>
        <begin position="91"/>
        <end position="110"/>
    </location>
</feature>
<organism evidence="3 4">
    <name type="scientific">Pseudozyma hubeiensis (strain SY62)</name>
    <name type="common">Yeast</name>
    <dbReference type="NCBI Taxonomy" id="1305764"/>
    <lineage>
        <taxon>Eukaryota</taxon>
        <taxon>Fungi</taxon>
        <taxon>Dikarya</taxon>
        <taxon>Basidiomycota</taxon>
        <taxon>Ustilaginomycotina</taxon>
        <taxon>Ustilaginomycetes</taxon>
        <taxon>Ustilaginales</taxon>
        <taxon>Ustilaginaceae</taxon>
        <taxon>Pseudozyma</taxon>
    </lineage>
</organism>
<feature type="region of interest" description="Disordered" evidence="1">
    <location>
        <begin position="314"/>
        <end position="371"/>
    </location>
</feature>
<keyword evidence="2" id="KW-0472">Membrane</keyword>